<protein>
    <submittedName>
        <fullName evidence="1">Uncharacterized protein</fullName>
    </submittedName>
</protein>
<organism evidence="1 2">
    <name type="scientific">Phytophthora oleae</name>
    <dbReference type="NCBI Taxonomy" id="2107226"/>
    <lineage>
        <taxon>Eukaryota</taxon>
        <taxon>Sar</taxon>
        <taxon>Stramenopiles</taxon>
        <taxon>Oomycota</taxon>
        <taxon>Peronosporomycetes</taxon>
        <taxon>Peronosporales</taxon>
        <taxon>Peronosporaceae</taxon>
        <taxon>Phytophthora</taxon>
    </lineage>
</organism>
<accession>A0ABD3FFH3</accession>
<dbReference type="Proteomes" id="UP001632037">
    <property type="component" value="Unassembled WGS sequence"/>
</dbReference>
<name>A0ABD3FFH3_9STRA</name>
<sequence>MAASDQASRDNSEVLKTGLISQQLMLIKALVGRPGHWWESAIMFASEGFTMSLVENKLCASFGTKSTDIAALRKGLYVDDVEAALTKPRAMSLGKRPAPVPGDPFRHQPCNVSMRKCFNLLVCSTTWAALGHT</sequence>
<dbReference type="EMBL" id="JBIMZQ010000019">
    <property type="protein sequence ID" value="KAL3665685.1"/>
    <property type="molecule type" value="Genomic_DNA"/>
</dbReference>
<evidence type="ECO:0000313" key="2">
    <source>
        <dbReference type="Proteomes" id="UP001632037"/>
    </source>
</evidence>
<comment type="caution">
    <text evidence="1">The sequence shown here is derived from an EMBL/GenBank/DDBJ whole genome shotgun (WGS) entry which is preliminary data.</text>
</comment>
<evidence type="ECO:0000313" key="1">
    <source>
        <dbReference type="EMBL" id="KAL3665685.1"/>
    </source>
</evidence>
<reference evidence="1 2" key="1">
    <citation type="submission" date="2024-09" db="EMBL/GenBank/DDBJ databases">
        <title>Genome sequencing and assembly of Phytophthora oleae, isolate VK10A, causative agent of rot of olive drupes.</title>
        <authorList>
            <person name="Conti Taguali S."/>
            <person name="Riolo M."/>
            <person name="La Spada F."/>
            <person name="Cacciola S.O."/>
            <person name="Dionisio G."/>
        </authorList>
    </citation>
    <scope>NUCLEOTIDE SEQUENCE [LARGE SCALE GENOMIC DNA]</scope>
    <source>
        <strain evidence="1 2">VK10A</strain>
    </source>
</reference>
<gene>
    <name evidence="1" type="ORF">V7S43_009118</name>
</gene>
<proteinExistence type="predicted"/>
<keyword evidence="2" id="KW-1185">Reference proteome</keyword>
<dbReference type="AlphaFoldDB" id="A0ABD3FFH3"/>